<dbReference type="EMBL" id="JBJQOH010000007">
    <property type="protein sequence ID" value="KAL3681128.1"/>
    <property type="molecule type" value="Genomic_DNA"/>
</dbReference>
<feature type="region of interest" description="Disordered" evidence="1">
    <location>
        <begin position="1"/>
        <end position="43"/>
    </location>
</feature>
<name>A0ABD3GQ87_9MARC</name>
<proteinExistence type="predicted"/>
<reference evidence="2 3" key="1">
    <citation type="submission" date="2024-09" db="EMBL/GenBank/DDBJ databases">
        <title>Chromosome-scale assembly of Riccia sorocarpa.</title>
        <authorList>
            <person name="Paukszto L."/>
        </authorList>
    </citation>
    <scope>NUCLEOTIDE SEQUENCE [LARGE SCALE GENOMIC DNA]</scope>
    <source>
        <strain evidence="2">LP-2024</strain>
        <tissue evidence="2">Aerial parts of the thallus</tissue>
    </source>
</reference>
<accession>A0ABD3GQ87</accession>
<evidence type="ECO:0000313" key="2">
    <source>
        <dbReference type="EMBL" id="KAL3681128.1"/>
    </source>
</evidence>
<feature type="compositionally biased region" description="Basic and acidic residues" evidence="1">
    <location>
        <begin position="24"/>
        <end position="39"/>
    </location>
</feature>
<sequence length="167" mass="18064">MAFPSRGSVGQIRRRERRVNAGSSREKQRTDPKSERVECSTEGTLKVSVLSRREGGNGANVTCLRGRLVDVAPRKQLRKPPLDEPPVASVVKLGKKDDNGILTGPEATLEECKPPLDEPPVASTAKLGRKDDNGVLIGPEATLEECKQPLDEPPVASSAKLGTKDYR</sequence>
<comment type="caution">
    <text evidence="2">The sequence shown here is derived from an EMBL/GenBank/DDBJ whole genome shotgun (WGS) entry which is preliminary data.</text>
</comment>
<dbReference type="Proteomes" id="UP001633002">
    <property type="component" value="Unassembled WGS sequence"/>
</dbReference>
<dbReference type="AlphaFoldDB" id="A0ABD3GQ87"/>
<gene>
    <name evidence="2" type="ORF">R1sor_024084</name>
</gene>
<protein>
    <submittedName>
        <fullName evidence="2">Uncharacterized protein</fullName>
    </submittedName>
</protein>
<feature type="region of interest" description="Disordered" evidence="1">
    <location>
        <begin position="94"/>
        <end position="167"/>
    </location>
</feature>
<evidence type="ECO:0000313" key="3">
    <source>
        <dbReference type="Proteomes" id="UP001633002"/>
    </source>
</evidence>
<keyword evidence="3" id="KW-1185">Reference proteome</keyword>
<organism evidence="2 3">
    <name type="scientific">Riccia sorocarpa</name>
    <dbReference type="NCBI Taxonomy" id="122646"/>
    <lineage>
        <taxon>Eukaryota</taxon>
        <taxon>Viridiplantae</taxon>
        <taxon>Streptophyta</taxon>
        <taxon>Embryophyta</taxon>
        <taxon>Marchantiophyta</taxon>
        <taxon>Marchantiopsida</taxon>
        <taxon>Marchantiidae</taxon>
        <taxon>Marchantiales</taxon>
        <taxon>Ricciaceae</taxon>
        <taxon>Riccia</taxon>
    </lineage>
</organism>
<evidence type="ECO:0000256" key="1">
    <source>
        <dbReference type="SAM" id="MobiDB-lite"/>
    </source>
</evidence>